<reference evidence="1" key="2">
    <citation type="journal article" date="2015" name="Fish Shellfish Immunol.">
        <title>Early steps in the European eel (Anguilla anguilla)-Vibrio vulnificus interaction in the gills: Role of the RtxA13 toxin.</title>
        <authorList>
            <person name="Callol A."/>
            <person name="Pajuelo D."/>
            <person name="Ebbesson L."/>
            <person name="Teles M."/>
            <person name="MacKenzie S."/>
            <person name="Amaro C."/>
        </authorList>
    </citation>
    <scope>NUCLEOTIDE SEQUENCE</scope>
</reference>
<reference evidence="1" key="1">
    <citation type="submission" date="2014-11" db="EMBL/GenBank/DDBJ databases">
        <authorList>
            <person name="Amaro Gonzalez C."/>
        </authorList>
    </citation>
    <scope>NUCLEOTIDE SEQUENCE</scope>
</reference>
<name>A0A0E9RWP0_ANGAN</name>
<proteinExistence type="predicted"/>
<evidence type="ECO:0000313" key="1">
    <source>
        <dbReference type="EMBL" id="JAH32800.1"/>
    </source>
</evidence>
<sequence length="35" mass="4177">MKNAHFKCLICIKMNAKLFTPFRCKLLFFPTLMVK</sequence>
<dbReference type="AlphaFoldDB" id="A0A0E9RWP0"/>
<dbReference type="EMBL" id="GBXM01075777">
    <property type="protein sequence ID" value="JAH32800.1"/>
    <property type="molecule type" value="Transcribed_RNA"/>
</dbReference>
<protein>
    <submittedName>
        <fullName evidence="1">Uncharacterized protein</fullName>
    </submittedName>
</protein>
<organism evidence="1">
    <name type="scientific">Anguilla anguilla</name>
    <name type="common">European freshwater eel</name>
    <name type="synonym">Muraena anguilla</name>
    <dbReference type="NCBI Taxonomy" id="7936"/>
    <lineage>
        <taxon>Eukaryota</taxon>
        <taxon>Metazoa</taxon>
        <taxon>Chordata</taxon>
        <taxon>Craniata</taxon>
        <taxon>Vertebrata</taxon>
        <taxon>Euteleostomi</taxon>
        <taxon>Actinopterygii</taxon>
        <taxon>Neopterygii</taxon>
        <taxon>Teleostei</taxon>
        <taxon>Anguilliformes</taxon>
        <taxon>Anguillidae</taxon>
        <taxon>Anguilla</taxon>
    </lineage>
</organism>
<accession>A0A0E9RWP0</accession>